<comment type="caution">
    <text evidence="2">The sequence shown here is derived from an EMBL/GenBank/DDBJ whole genome shotgun (WGS) entry which is preliminary data.</text>
</comment>
<feature type="region of interest" description="Disordered" evidence="1">
    <location>
        <begin position="95"/>
        <end position="128"/>
    </location>
</feature>
<sequence>MSRCYTTNPCEKSSPRDLPTGRGTCQGTRADPQRTRTLIGHKSLEGGEENHSPVDDRVGTETGSQGNELTLENHVGGSEYQIGRAQIGQERAVKRAEKEVRRSNPTKLIEMVKRGDTEVAAEHTPERE</sequence>
<reference evidence="2 3" key="1">
    <citation type="submission" date="2023-10" db="EMBL/GenBank/DDBJ databases">
        <title>Genomes of two closely related lineages of the louse Polyplax serrata with different host specificities.</title>
        <authorList>
            <person name="Martinu J."/>
            <person name="Tarabai H."/>
            <person name="Stefka J."/>
            <person name="Hypsa V."/>
        </authorList>
    </citation>
    <scope>NUCLEOTIDE SEQUENCE [LARGE SCALE GENOMIC DNA]</scope>
    <source>
        <strain evidence="2">HR10_N</strain>
    </source>
</reference>
<proteinExistence type="predicted"/>
<evidence type="ECO:0000313" key="3">
    <source>
        <dbReference type="Proteomes" id="UP001372834"/>
    </source>
</evidence>
<dbReference type="Proteomes" id="UP001372834">
    <property type="component" value="Unassembled WGS sequence"/>
</dbReference>
<gene>
    <name evidence="2" type="ORF">RUM43_003302</name>
</gene>
<dbReference type="AlphaFoldDB" id="A0AAN8P343"/>
<feature type="compositionally biased region" description="Polar residues" evidence="1">
    <location>
        <begin position="1"/>
        <end position="11"/>
    </location>
</feature>
<feature type="region of interest" description="Disordered" evidence="1">
    <location>
        <begin position="1"/>
        <end position="68"/>
    </location>
</feature>
<organism evidence="2 3">
    <name type="scientific">Polyplax serrata</name>
    <name type="common">Common mouse louse</name>
    <dbReference type="NCBI Taxonomy" id="468196"/>
    <lineage>
        <taxon>Eukaryota</taxon>
        <taxon>Metazoa</taxon>
        <taxon>Ecdysozoa</taxon>
        <taxon>Arthropoda</taxon>
        <taxon>Hexapoda</taxon>
        <taxon>Insecta</taxon>
        <taxon>Pterygota</taxon>
        <taxon>Neoptera</taxon>
        <taxon>Paraneoptera</taxon>
        <taxon>Psocodea</taxon>
        <taxon>Troctomorpha</taxon>
        <taxon>Phthiraptera</taxon>
        <taxon>Anoplura</taxon>
        <taxon>Polyplacidae</taxon>
        <taxon>Polyplax</taxon>
    </lineage>
</organism>
<evidence type="ECO:0000313" key="2">
    <source>
        <dbReference type="EMBL" id="KAK6629485.1"/>
    </source>
</evidence>
<accession>A0AAN8P343</accession>
<feature type="compositionally biased region" description="Basic and acidic residues" evidence="1">
    <location>
        <begin position="110"/>
        <end position="128"/>
    </location>
</feature>
<protein>
    <submittedName>
        <fullName evidence="2">Uncharacterized protein</fullName>
    </submittedName>
</protein>
<dbReference type="EMBL" id="JAWJWE010000036">
    <property type="protein sequence ID" value="KAK6629485.1"/>
    <property type="molecule type" value="Genomic_DNA"/>
</dbReference>
<name>A0AAN8P343_POLSC</name>
<feature type="compositionally biased region" description="Basic and acidic residues" evidence="1">
    <location>
        <begin position="42"/>
        <end position="59"/>
    </location>
</feature>
<evidence type="ECO:0000256" key="1">
    <source>
        <dbReference type="SAM" id="MobiDB-lite"/>
    </source>
</evidence>